<keyword evidence="2" id="KW-0812">Transmembrane</keyword>
<dbReference type="Pfam" id="PF19650">
    <property type="entry name" value="DUF6153"/>
    <property type="match status" value="1"/>
</dbReference>
<evidence type="ECO:0000313" key="3">
    <source>
        <dbReference type="EMBL" id="XDQ61979.1"/>
    </source>
</evidence>
<protein>
    <submittedName>
        <fullName evidence="3">DUF6153 family protein</fullName>
    </submittedName>
</protein>
<keyword evidence="2" id="KW-0472">Membrane</keyword>
<evidence type="ECO:0000256" key="2">
    <source>
        <dbReference type="SAM" id="Phobius"/>
    </source>
</evidence>
<feature type="transmembrane region" description="Helical" evidence="2">
    <location>
        <begin position="76"/>
        <end position="94"/>
    </location>
</feature>
<proteinExistence type="predicted"/>
<sequence>MTTRSRTPQLLLFAALLLGIVTMHTLGHPSGHTSLQGGPGHPSSTMSPHEHAAEPLLTTATATGTGMDMDPLDVCLAVLGGFTLALLFALAVAGHPGATTAEHPPLARLLRALWPNPPPPRTLLSRLSVLRI</sequence>
<feature type="region of interest" description="Disordered" evidence="1">
    <location>
        <begin position="29"/>
        <end position="50"/>
    </location>
</feature>
<name>A0AB39S4B0_9ACTN</name>
<dbReference type="AlphaFoldDB" id="A0AB39S4B0"/>
<keyword evidence="2" id="KW-1133">Transmembrane helix</keyword>
<evidence type="ECO:0000256" key="1">
    <source>
        <dbReference type="SAM" id="MobiDB-lite"/>
    </source>
</evidence>
<feature type="compositionally biased region" description="Polar residues" evidence="1">
    <location>
        <begin position="31"/>
        <end position="47"/>
    </location>
</feature>
<dbReference type="InterPro" id="IPR046151">
    <property type="entry name" value="DUF6153"/>
</dbReference>
<organism evidence="3">
    <name type="scientific">Streptomyces sp. R35</name>
    <dbReference type="NCBI Taxonomy" id="3238630"/>
    <lineage>
        <taxon>Bacteria</taxon>
        <taxon>Bacillati</taxon>
        <taxon>Actinomycetota</taxon>
        <taxon>Actinomycetes</taxon>
        <taxon>Kitasatosporales</taxon>
        <taxon>Streptomycetaceae</taxon>
        <taxon>Streptomyces</taxon>
    </lineage>
</organism>
<gene>
    <name evidence="3" type="ORF">AB5J50_14815</name>
</gene>
<dbReference type="RefSeq" id="WP_369258226.1">
    <property type="nucleotide sequence ID" value="NZ_CP163440.1"/>
</dbReference>
<accession>A0AB39S4B0</accession>
<dbReference type="EMBL" id="CP163440">
    <property type="protein sequence ID" value="XDQ61979.1"/>
    <property type="molecule type" value="Genomic_DNA"/>
</dbReference>
<reference evidence="3" key="1">
    <citation type="submission" date="2024-07" db="EMBL/GenBank/DDBJ databases">
        <authorList>
            <person name="Yu S.T."/>
        </authorList>
    </citation>
    <scope>NUCLEOTIDE SEQUENCE</scope>
    <source>
        <strain evidence="3">R35</strain>
    </source>
</reference>